<organism evidence="1 2">
    <name type="scientific">Fusarium keratoplasticum</name>
    <dbReference type="NCBI Taxonomy" id="1328300"/>
    <lineage>
        <taxon>Eukaryota</taxon>
        <taxon>Fungi</taxon>
        <taxon>Dikarya</taxon>
        <taxon>Ascomycota</taxon>
        <taxon>Pezizomycotina</taxon>
        <taxon>Sordariomycetes</taxon>
        <taxon>Hypocreomycetidae</taxon>
        <taxon>Hypocreales</taxon>
        <taxon>Nectriaceae</taxon>
        <taxon>Fusarium</taxon>
        <taxon>Fusarium solani species complex</taxon>
    </lineage>
</organism>
<accession>A0ACC0QRW2</accession>
<name>A0ACC0QRW2_9HYPO</name>
<reference evidence="1" key="1">
    <citation type="submission" date="2022-06" db="EMBL/GenBank/DDBJ databases">
        <title>Fusarium solani species complex genomes reveal bases of compartmentalisation and animal pathogenesis.</title>
        <authorList>
            <person name="Tsai I.J."/>
        </authorList>
    </citation>
    <scope>NUCLEOTIDE SEQUENCE</scope>
    <source>
        <strain evidence="1">Fu6.1</strain>
    </source>
</reference>
<sequence>MGHGDSKIPSPQMSLESAQRGVPPVIRAAYKKSWTKIIVHLGEPNKDPIYCLSLPQGFYGQMIMHDGPDPDSPALGGAKPDGWRVDFNIQLPAIPGTDVGESVEILRHTSKKSERYWFGLQVGEGANRHVERFEWRRSHGSEVKSVGESKWGWKLVRLGNIVDDPNDDAEASGEEPDRLDGFTSDGKEVVAVWADGSISWKNKTKIGTFELRGSGLTGELGTQWALMALLSCMCQWQALMMTSSTTTAIAATT</sequence>
<evidence type="ECO:0000313" key="1">
    <source>
        <dbReference type="EMBL" id="KAI8666055.1"/>
    </source>
</evidence>
<evidence type="ECO:0000313" key="2">
    <source>
        <dbReference type="Proteomes" id="UP001065298"/>
    </source>
</evidence>
<keyword evidence="2" id="KW-1185">Reference proteome</keyword>
<gene>
    <name evidence="1" type="ORF">NCS57_00829100</name>
</gene>
<comment type="caution">
    <text evidence="1">The sequence shown here is derived from an EMBL/GenBank/DDBJ whole genome shotgun (WGS) entry which is preliminary data.</text>
</comment>
<protein>
    <submittedName>
        <fullName evidence="1">Uncharacterized protein</fullName>
    </submittedName>
</protein>
<dbReference type="EMBL" id="CM046508">
    <property type="protein sequence ID" value="KAI8666055.1"/>
    <property type="molecule type" value="Genomic_DNA"/>
</dbReference>
<proteinExistence type="predicted"/>
<dbReference type="Proteomes" id="UP001065298">
    <property type="component" value="Chromosome 6"/>
</dbReference>